<dbReference type="Pfam" id="PF00078">
    <property type="entry name" value="RVT_1"/>
    <property type="match status" value="1"/>
</dbReference>
<dbReference type="InterPro" id="IPR021109">
    <property type="entry name" value="Peptidase_aspartic_dom_sf"/>
</dbReference>
<dbReference type="EMBL" id="SSTD01003014">
    <property type="protein sequence ID" value="TYK27144.1"/>
    <property type="molecule type" value="Genomic_DNA"/>
</dbReference>
<evidence type="ECO:0000313" key="4">
    <source>
        <dbReference type="EMBL" id="TYK27144.1"/>
    </source>
</evidence>
<dbReference type="AlphaFoldDB" id="A0A5D3DUG3"/>
<dbReference type="PANTHER" id="PTHR15503">
    <property type="entry name" value="LDOC1 RELATED"/>
    <property type="match status" value="1"/>
</dbReference>
<organism evidence="4 6">
    <name type="scientific">Cucumis melo var. makuwa</name>
    <name type="common">Oriental melon</name>
    <dbReference type="NCBI Taxonomy" id="1194695"/>
    <lineage>
        <taxon>Eukaryota</taxon>
        <taxon>Viridiplantae</taxon>
        <taxon>Streptophyta</taxon>
        <taxon>Embryophyta</taxon>
        <taxon>Tracheophyta</taxon>
        <taxon>Spermatophyta</taxon>
        <taxon>Magnoliopsida</taxon>
        <taxon>eudicotyledons</taxon>
        <taxon>Gunneridae</taxon>
        <taxon>Pentapetalae</taxon>
        <taxon>rosids</taxon>
        <taxon>fabids</taxon>
        <taxon>Cucurbitales</taxon>
        <taxon>Cucurbitaceae</taxon>
        <taxon>Benincaseae</taxon>
        <taxon>Cucumis</taxon>
    </lineage>
</organism>
<gene>
    <name evidence="4" type="ORF">E5676_scaffold1920G00210</name>
    <name evidence="3" type="ORF">E6C27_scaffold741G00260</name>
</gene>
<dbReference type="CDD" id="cd01647">
    <property type="entry name" value="RT_LTR"/>
    <property type="match status" value="1"/>
</dbReference>
<feature type="domain" description="Retrotransposon gag" evidence="2">
    <location>
        <begin position="158"/>
        <end position="222"/>
    </location>
</feature>
<accession>A0A5D3DUG3</accession>
<evidence type="ECO:0000313" key="3">
    <source>
        <dbReference type="EMBL" id="KAA0057158.1"/>
    </source>
</evidence>
<dbReference type="Proteomes" id="UP000321947">
    <property type="component" value="Unassembled WGS sequence"/>
</dbReference>
<evidence type="ECO:0000259" key="1">
    <source>
        <dbReference type="Pfam" id="PF00078"/>
    </source>
</evidence>
<dbReference type="Gene3D" id="2.40.70.10">
    <property type="entry name" value="Acid Proteases"/>
    <property type="match status" value="1"/>
</dbReference>
<dbReference type="InterPro" id="IPR043128">
    <property type="entry name" value="Rev_trsase/Diguanyl_cyclase"/>
</dbReference>
<evidence type="ECO:0000313" key="5">
    <source>
        <dbReference type="Proteomes" id="UP000321393"/>
    </source>
</evidence>
<dbReference type="OrthoDB" id="415724at2759"/>
<evidence type="ECO:0000259" key="2">
    <source>
        <dbReference type="Pfam" id="PF03732"/>
    </source>
</evidence>
<reference evidence="5 6" key="1">
    <citation type="submission" date="2019-08" db="EMBL/GenBank/DDBJ databases">
        <title>Draft genome sequences of two oriental melons (Cucumis melo L. var makuwa).</title>
        <authorList>
            <person name="Kwon S.-Y."/>
        </authorList>
    </citation>
    <scope>NUCLEOTIDE SEQUENCE [LARGE SCALE GENOMIC DNA]</scope>
    <source>
        <strain evidence="6">cv. Chang Bougi</strain>
        <strain evidence="5">cv. SW 3</strain>
        <tissue evidence="4">Leaf</tissue>
    </source>
</reference>
<protein>
    <submittedName>
        <fullName evidence="4">Ty3-gypsy retrotransposon protein</fullName>
    </submittedName>
</protein>
<comment type="caution">
    <text evidence="4">The sequence shown here is derived from an EMBL/GenBank/DDBJ whole genome shotgun (WGS) entry which is preliminary data.</text>
</comment>
<name>A0A5D3DUG3_CUCMM</name>
<sequence>MGVLRDHHYYDTYMMERFDGVAYTYDCIVRRDYQFDIDIDIDMTLHVFEDVPIQGQKQSPLSLARKRCRRVEVHVKGVVGEAEELDAAPIQAQTIPPLAPVGAQPALVQLLAEAKHLRDIRKYNPKTFDGSMDNPTKAQMWLTSIETIFRYMKCPDDQKFKEIFYSKFFSANVKHAKQQEFLNLEQDDMTVEQYNAEFDMLSHFAPDVVRDEAARTEKFVRGGVFQRHRQELATAGRTLRERSACGRCGGVHEGRCLVGSGVCFRCKQPWHNADEVERAATIVTGMLPILGHYALCTVGFYPIGGGQVRVANHMLDVTLLVLDMQDFDVILSMDWLSANHASIDCFRKEVVFNPPSWTSFKFKGAGIVCIPKVISAMKGSKLLSQGTWSILASVVDTREPEVSLSFEQVVREYPDGFPDKLHGLSPPREIDFSITASILRRAPVLFVKKKDGSMRLCIDYRELKKVTVKNRYPLPRIDDLFDQLQGATIFSKIDLRSGYHQLRIRDSDIPKTAFCSRYGHY</sequence>
<feature type="domain" description="Reverse transcriptase" evidence="1">
    <location>
        <begin position="447"/>
        <end position="514"/>
    </location>
</feature>
<dbReference type="InterPro" id="IPR005162">
    <property type="entry name" value="Retrotrans_gag_dom"/>
</dbReference>
<dbReference type="Gene3D" id="3.30.70.270">
    <property type="match status" value="1"/>
</dbReference>
<dbReference type="Proteomes" id="UP000321393">
    <property type="component" value="Unassembled WGS sequence"/>
</dbReference>
<dbReference type="Pfam" id="PF08284">
    <property type="entry name" value="RVP_2"/>
    <property type="match status" value="1"/>
</dbReference>
<dbReference type="Pfam" id="PF03732">
    <property type="entry name" value="Retrotrans_gag"/>
    <property type="match status" value="1"/>
</dbReference>
<dbReference type="SUPFAM" id="SSF56672">
    <property type="entry name" value="DNA/RNA polymerases"/>
    <property type="match status" value="1"/>
</dbReference>
<dbReference type="InterPro" id="IPR000477">
    <property type="entry name" value="RT_dom"/>
</dbReference>
<proteinExistence type="predicted"/>
<dbReference type="PANTHER" id="PTHR15503:SF45">
    <property type="entry name" value="RNA-DIRECTED DNA POLYMERASE HOMOLOG"/>
    <property type="match status" value="1"/>
</dbReference>
<dbReference type="EMBL" id="SSTE01007205">
    <property type="protein sequence ID" value="KAA0057158.1"/>
    <property type="molecule type" value="Genomic_DNA"/>
</dbReference>
<dbReference type="Gene3D" id="3.10.10.10">
    <property type="entry name" value="HIV Type 1 Reverse Transcriptase, subunit A, domain 1"/>
    <property type="match status" value="1"/>
</dbReference>
<evidence type="ECO:0000313" key="6">
    <source>
        <dbReference type="Proteomes" id="UP000321947"/>
    </source>
</evidence>
<dbReference type="InterPro" id="IPR043502">
    <property type="entry name" value="DNA/RNA_pol_sf"/>
</dbReference>
<dbReference type="InterPro" id="IPR032567">
    <property type="entry name" value="RTL1-rel"/>
</dbReference>